<dbReference type="RefSeq" id="WP_116063880.1">
    <property type="nucleotide sequence ID" value="NZ_QRDZ01000027.1"/>
</dbReference>
<feature type="transmembrane region" description="Helical" evidence="1">
    <location>
        <begin position="425"/>
        <end position="446"/>
    </location>
</feature>
<evidence type="ECO:0000313" key="4">
    <source>
        <dbReference type="Proteomes" id="UP000256977"/>
    </source>
</evidence>
<keyword evidence="1" id="KW-0812">Transmembrane</keyword>
<dbReference type="Pfam" id="PF00144">
    <property type="entry name" value="Beta-lactamase"/>
    <property type="match status" value="1"/>
</dbReference>
<dbReference type="AlphaFoldDB" id="A0A3D9IMN3"/>
<dbReference type="EMBL" id="QRDZ01000027">
    <property type="protein sequence ID" value="RED62968.1"/>
    <property type="molecule type" value="Genomic_DNA"/>
</dbReference>
<keyword evidence="4" id="KW-1185">Reference proteome</keyword>
<evidence type="ECO:0000259" key="2">
    <source>
        <dbReference type="Pfam" id="PF00144"/>
    </source>
</evidence>
<reference evidence="3 4" key="1">
    <citation type="submission" date="2018-07" db="EMBL/GenBank/DDBJ databases">
        <title>Genomic Encyclopedia of Type Strains, Phase III (KMG-III): the genomes of soil and plant-associated and newly described type strains.</title>
        <authorList>
            <person name="Whitman W."/>
        </authorList>
    </citation>
    <scope>NUCLEOTIDE SEQUENCE [LARGE SCALE GENOMIC DNA]</scope>
    <source>
        <strain evidence="3 4">CECT 7287</strain>
    </source>
</reference>
<dbReference type="InterPro" id="IPR012338">
    <property type="entry name" value="Beta-lactam/transpept-like"/>
</dbReference>
<keyword evidence="1" id="KW-1133">Transmembrane helix</keyword>
<evidence type="ECO:0000256" key="1">
    <source>
        <dbReference type="SAM" id="Phobius"/>
    </source>
</evidence>
<dbReference type="InterPro" id="IPR001466">
    <property type="entry name" value="Beta-lactam-related"/>
</dbReference>
<gene>
    <name evidence="3" type="ORF">DFP98_12770</name>
</gene>
<protein>
    <submittedName>
        <fullName evidence="3">CubicO group peptidase (Beta-lactamase class C family)</fullName>
    </submittedName>
</protein>
<feature type="domain" description="Beta-lactamase-related" evidence="2">
    <location>
        <begin position="43"/>
        <end position="349"/>
    </location>
</feature>
<dbReference type="PANTHER" id="PTHR46825:SF9">
    <property type="entry name" value="BETA-LACTAMASE-RELATED DOMAIN-CONTAINING PROTEIN"/>
    <property type="match status" value="1"/>
</dbReference>
<proteinExistence type="predicted"/>
<feature type="transmembrane region" description="Helical" evidence="1">
    <location>
        <begin position="466"/>
        <end position="486"/>
    </location>
</feature>
<dbReference type="Proteomes" id="UP000256977">
    <property type="component" value="Unassembled WGS sequence"/>
</dbReference>
<organism evidence="3 4">
    <name type="scientific">Cohnella phaseoli</name>
    <dbReference type="NCBI Taxonomy" id="456490"/>
    <lineage>
        <taxon>Bacteria</taxon>
        <taxon>Bacillati</taxon>
        <taxon>Bacillota</taxon>
        <taxon>Bacilli</taxon>
        <taxon>Bacillales</taxon>
        <taxon>Paenibacillaceae</taxon>
        <taxon>Cohnella</taxon>
    </lineage>
</organism>
<sequence>MKRVLGLLLGLLFAALIATVSFFPPYGVHASAASGLGLDTAKIDALVQEAMEQYRIPGLAVGFVHRDHTVYVQGYGIADEGKRPVSPATPFMLGSISKSFTALAIMQLVEQGRLKLDDPVRQHLPELRWEEFEAGGPVTVRHLLNQTSGLSTYHGKAWLADGKLMPADALRRLDGVKLKEAAGAVFYYSNVNFVLLGEIVARVSGMSYEKYVVKSIFQPLEMRNSFDGNSDDGRMAVGYQSVFGKMLETRHPIAPALVPAGFLAASAEDMTHYLTVQLNGGQYGGRAILTPEGIRTMHTPEAGQSYGFGWFAFGDRIWHGGDNENFHSDVIVDLDSGWGLVVLMNTNDALKTTLYGHAYGELSMRLMEAVVRGGDLPPGYPPSVRFGPIEEILNAAYAVVMVWIAAVVVGIVVHRGRGGSRFPVWLRALAIALLYIMLPLTVLIAVPRLAGAPWGTVLRFCPGSGHALLVLSFALIVLGTVQMFSLTARRV</sequence>
<dbReference type="SUPFAM" id="SSF56601">
    <property type="entry name" value="beta-lactamase/transpeptidase-like"/>
    <property type="match status" value="1"/>
</dbReference>
<evidence type="ECO:0000313" key="3">
    <source>
        <dbReference type="EMBL" id="RED62968.1"/>
    </source>
</evidence>
<comment type="caution">
    <text evidence="3">The sequence shown here is derived from an EMBL/GenBank/DDBJ whole genome shotgun (WGS) entry which is preliminary data.</text>
</comment>
<name>A0A3D9IMN3_9BACL</name>
<keyword evidence="1" id="KW-0472">Membrane</keyword>
<accession>A0A3D9IMN3</accession>
<dbReference type="Gene3D" id="3.40.710.10">
    <property type="entry name" value="DD-peptidase/beta-lactamase superfamily"/>
    <property type="match status" value="1"/>
</dbReference>
<dbReference type="InterPro" id="IPR050491">
    <property type="entry name" value="AmpC-like"/>
</dbReference>
<dbReference type="PANTHER" id="PTHR46825">
    <property type="entry name" value="D-ALANYL-D-ALANINE-CARBOXYPEPTIDASE/ENDOPEPTIDASE AMPH"/>
    <property type="match status" value="1"/>
</dbReference>
<dbReference type="OrthoDB" id="846150at2"/>
<feature type="transmembrane region" description="Helical" evidence="1">
    <location>
        <begin position="392"/>
        <end position="413"/>
    </location>
</feature>